<sequence length="394" mass="42202">MIGVAPSTHAQVGPTYADLFRDPPVTIQLSRADLANLGRLVVLEAISMFNHARLEFANSPAGPQLLAEIEGVWRAADDFTNSIAYGPDRASGVESGRLTYPAMEEAFARLRARMDDLPGGGSSRTRLDFLRMNRIVAVIPPLLAAEPPPQAAAVLAATDRARVDETARILAAQVLSLKDAIEGQAAVPARLRRDVDRLKELADGVARLAVPGVEDAMILAALRPLNAVASTVGTELTRSTPGALVGDRWGRARRTIDSLAARFQLPREITLTRPREDASLDGALVPLDDALRRLDRWIEVGAGDSPGSAGPVREVPVAPARLLRSRVLLLRQDVIAGRPAPQIGRDLDDVESARAPLRPDAVNRALRPEAVALDESLGRAARIVGESLRRNAGD</sequence>
<dbReference type="EMBL" id="CP042997">
    <property type="protein sequence ID" value="QEH34030.1"/>
    <property type="molecule type" value="Genomic_DNA"/>
</dbReference>
<reference evidence="1 2" key="1">
    <citation type="submission" date="2019-08" db="EMBL/GenBank/DDBJ databases">
        <title>Deep-cultivation of Planctomycetes and their phenomic and genomic characterization uncovers novel biology.</title>
        <authorList>
            <person name="Wiegand S."/>
            <person name="Jogler M."/>
            <person name="Boedeker C."/>
            <person name="Pinto D."/>
            <person name="Vollmers J."/>
            <person name="Rivas-Marin E."/>
            <person name="Kohn T."/>
            <person name="Peeters S.H."/>
            <person name="Heuer A."/>
            <person name="Rast P."/>
            <person name="Oberbeckmann S."/>
            <person name="Bunk B."/>
            <person name="Jeske O."/>
            <person name="Meyerdierks A."/>
            <person name="Storesund J.E."/>
            <person name="Kallscheuer N."/>
            <person name="Luecker S."/>
            <person name="Lage O.M."/>
            <person name="Pohl T."/>
            <person name="Merkel B.J."/>
            <person name="Hornburger P."/>
            <person name="Mueller R.-W."/>
            <person name="Bruemmer F."/>
            <person name="Labrenz M."/>
            <person name="Spormann A.M."/>
            <person name="Op den Camp H."/>
            <person name="Overmann J."/>
            <person name="Amann R."/>
            <person name="Jetten M.S.M."/>
            <person name="Mascher T."/>
            <person name="Medema M.H."/>
            <person name="Devos D.P."/>
            <person name="Kaster A.-K."/>
            <person name="Ovreas L."/>
            <person name="Rohde M."/>
            <person name="Galperin M.Y."/>
            <person name="Jogler C."/>
        </authorList>
    </citation>
    <scope>NUCLEOTIDE SEQUENCE [LARGE SCALE GENOMIC DNA]</scope>
    <source>
        <strain evidence="1 2">OJF2</strain>
    </source>
</reference>
<keyword evidence="2" id="KW-1185">Reference proteome</keyword>
<evidence type="ECO:0008006" key="3">
    <source>
        <dbReference type="Google" id="ProtNLM"/>
    </source>
</evidence>
<name>A0A5B9W223_9BACT</name>
<accession>A0A5B9W223</accession>
<dbReference type="RefSeq" id="WP_148594014.1">
    <property type="nucleotide sequence ID" value="NZ_CP042997.1"/>
</dbReference>
<protein>
    <recommendedName>
        <fullName evidence="3">Imelysin</fullName>
    </recommendedName>
</protein>
<evidence type="ECO:0000313" key="2">
    <source>
        <dbReference type="Proteomes" id="UP000324233"/>
    </source>
</evidence>
<dbReference type="Proteomes" id="UP000324233">
    <property type="component" value="Chromosome"/>
</dbReference>
<dbReference type="KEGG" id="agv:OJF2_25630"/>
<evidence type="ECO:0000313" key="1">
    <source>
        <dbReference type="EMBL" id="QEH34030.1"/>
    </source>
</evidence>
<organism evidence="1 2">
    <name type="scientific">Aquisphaera giovannonii</name>
    <dbReference type="NCBI Taxonomy" id="406548"/>
    <lineage>
        <taxon>Bacteria</taxon>
        <taxon>Pseudomonadati</taxon>
        <taxon>Planctomycetota</taxon>
        <taxon>Planctomycetia</taxon>
        <taxon>Isosphaerales</taxon>
        <taxon>Isosphaeraceae</taxon>
        <taxon>Aquisphaera</taxon>
    </lineage>
</organism>
<dbReference type="AlphaFoldDB" id="A0A5B9W223"/>
<proteinExistence type="predicted"/>
<gene>
    <name evidence="1" type="ORF">OJF2_25630</name>
</gene>